<dbReference type="Gene3D" id="3.20.20.150">
    <property type="entry name" value="Divalent-metal-dependent TIM barrel enzymes"/>
    <property type="match status" value="1"/>
</dbReference>
<organism evidence="1 2">
    <name type="scientific">Flexivirga aerilata</name>
    <dbReference type="NCBI Taxonomy" id="1656889"/>
    <lineage>
        <taxon>Bacteria</taxon>
        <taxon>Bacillati</taxon>
        <taxon>Actinomycetota</taxon>
        <taxon>Actinomycetes</taxon>
        <taxon>Micrococcales</taxon>
        <taxon>Dermacoccaceae</taxon>
        <taxon>Flexivirga</taxon>
    </lineage>
</organism>
<dbReference type="InterPro" id="IPR007801">
    <property type="entry name" value="MbnB/TglH/ChrH"/>
</dbReference>
<evidence type="ECO:0000313" key="2">
    <source>
        <dbReference type="Proteomes" id="UP000557772"/>
    </source>
</evidence>
<dbReference type="RefSeq" id="WP_171151690.1">
    <property type="nucleotide sequence ID" value="NZ_JABENB010000001.1"/>
</dbReference>
<keyword evidence="2" id="KW-1185">Reference proteome</keyword>
<reference evidence="1 2" key="1">
    <citation type="submission" date="2020-05" db="EMBL/GenBank/DDBJ databases">
        <title>Flexivirga sp. ID2601S isolated from air conditioner.</title>
        <authorList>
            <person name="Kim D.H."/>
        </authorList>
    </citation>
    <scope>NUCLEOTIDE SEQUENCE [LARGE SCALE GENOMIC DNA]</scope>
    <source>
        <strain evidence="1 2">ID2601S</strain>
    </source>
</reference>
<dbReference type="NCBIfam" id="NF003818">
    <property type="entry name" value="PRK05409.1"/>
    <property type="match status" value="1"/>
</dbReference>
<dbReference type="SUPFAM" id="SSF51658">
    <property type="entry name" value="Xylose isomerase-like"/>
    <property type="match status" value="1"/>
</dbReference>
<comment type="caution">
    <text evidence="1">The sequence shown here is derived from an EMBL/GenBank/DDBJ whole genome shotgun (WGS) entry which is preliminary data.</text>
</comment>
<dbReference type="PANTHER" id="PTHR42194:SF1">
    <property type="entry name" value="UPF0276 PROTEIN HI_1600"/>
    <property type="match status" value="1"/>
</dbReference>
<protein>
    <submittedName>
        <fullName evidence="1">DUF692 family protein</fullName>
    </submittedName>
</protein>
<accession>A0A849ACC9</accession>
<sequence>MSATFGSTGDVTAGLTHGLTAGLTGTAVAWRPAVADLVAELADGGHLHFTEVVAENVHLPAVDPRLVALAARGTVVVPHGVSLGLAGAGRPDPARLRRLAELATHFGSPLVSEHVAFVRAADSPDTMHGDVLEAEHLLPPPRTRDSLAVLADNIAIARDQLPVPLAVENIAAVMSWPEDELSEPEFLTELVELTDVGIVLDVANLYASATARGSDPHADLHRFPLHRIAYVHVAGGRWDSGFYLDTHADPVLRAVADLLTDLAETVAPQAPGVLLERDDNLSAEAVRADLAVVNGALV</sequence>
<gene>
    <name evidence="1" type="ORF">HJ588_02660</name>
</gene>
<dbReference type="Pfam" id="PF05114">
    <property type="entry name" value="MbnB_TglH_ChrH"/>
    <property type="match status" value="1"/>
</dbReference>
<evidence type="ECO:0000313" key="1">
    <source>
        <dbReference type="EMBL" id="NNG38175.1"/>
    </source>
</evidence>
<dbReference type="EMBL" id="JABENB010000001">
    <property type="protein sequence ID" value="NNG38175.1"/>
    <property type="molecule type" value="Genomic_DNA"/>
</dbReference>
<proteinExistence type="predicted"/>
<dbReference type="AlphaFoldDB" id="A0A849ACC9"/>
<dbReference type="InterPro" id="IPR036237">
    <property type="entry name" value="Xyl_isomerase-like_sf"/>
</dbReference>
<dbReference type="PANTHER" id="PTHR42194">
    <property type="entry name" value="UPF0276 PROTEIN HI_1600"/>
    <property type="match status" value="1"/>
</dbReference>
<dbReference type="Proteomes" id="UP000557772">
    <property type="component" value="Unassembled WGS sequence"/>
</dbReference>
<name>A0A849ACC9_9MICO</name>